<dbReference type="GO" id="GO:0003677">
    <property type="term" value="F:DNA binding"/>
    <property type="evidence" value="ECO:0007669"/>
    <property type="project" value="InterPro"/>
</dbReference>
<dbReference type="STRING" id="1403537.Q428_08895"/>
<accession>A0A017RU61</accession>
<protein>
    <recommendedName>
        <fullName evidence="1">HTH cro/C1-type domain-containing protein</fullName>
    </recommendedName>
</protein>
<dbReference type="PROSITE" id="PS50943">
    <property type="entry name" value="HTH_CROC1"/>
    <property type="match status" value="1"/>
</dbReference>
<dbReference type="EMBL" id="AZQP01000024">
    <property type="protein sequence ID" value="EYE88308.1"/>
    <property type="molecule type" value="Genomic_DNA"/>
</dbReference>
<dbReference type="AlphaFoldDB" id="A0A017RU61"/>
<name>A0A017RU61_9CLOT</name>
<dbReference type="InterPro" id="IPR010982">
    <property type="entry name" value="Lambda_DNA-bd_dom_sf"/>
</dbReference>
<dbReference type="CDD" id="cd00093">
    <property type="entry name" value="HTH_XRE"/>
    <property type="match status" value="1"/>
</dbReference>
<dbReference type="SMART" id="SM00530">
    <property type="entry name" value="HTH_XRE"/>
    <property type="match status" value="1"/>
</dbReference>
<dbReference type="SUPFAM" id="SSF47413">
    <property type="entry name" value="lambda repressor-like DNA-binding domains"/>
    <property type="match status" value="1"/>
</dbReference>
<proteinExistence type="predicted"/>
<dbReference type="Pfam" id="PF12844">
    <property type="entry name" value="HTH_19"/>
    <property type="match status" value="1"/>
</dbReference>
<dbReference type="InterPro" id="IPR001387">
    <property type="entry name" value="Cro/C1-type_HTH"/>
</dbReference>
<feature type="domain" description="HTH cro/C1-type" evidence="1">
    <location>
        <begin position="7"/>
        <end position="59"/>
    </location>
</feature>
<comment type="caution">
    <text evidence="2">The sequence shown here is derived from an EMBL/GenBank/DDBJ whole genome shotgun (WGS) entry which is preliminary data.</text>
</comment>
<sequence>MSLVERINNAAKNKNMTLASIERELGFGQGTIRKWDKNSPSCDKVLKVANLLQININYLLTGESQEQISYEPKFTDEEIEMINIFRRLNFKQQAIIKGKLYEYEDDLAKEKTPSSSIKQAT</sequence>
<organism evidence="2 3">
    <name type="scientific">Fervidicella metallireducens AeB</name>
    <dbReference type="NCBI Taxonomy" id="1403537"/>
    <lineage>
        <taxon>Bacteria</taxon>
        <taxon>Bacillati</taxon>
        <taxon>Bacillota</taxon>
        <taxon>Clostridia</taxon>
        <taxon>Eubacteriales</taxon>
        <taxon>Clostridiaceae</taxon>
        <taxon>Fervidicella</taxon>
    </lineage>
</organism>
<evidence type="ECO:0000259" key="1">
    <source>
        <dbReference type="PROSITE" id="PS50943"/>
    </source>
</evidence>
<dbReference type="RefSeq" id="WP_035380023.1">
    <property type="nucleotide sequence ID" value="NZ_AZQP01000024.1"/>
</dbReference>
<keyword evidence="3" id="KW-1185">Reference proteome</keyword>
<dbReference type="Gene3D" id="1.10.260.40">
    <property type="entry name" value="lambda repressor-like DNA-binding domains"/>
    <property type="match status" value="1"/>
</dbReference>
<dbReference type="Proteomes" id="UP000019681">
    <property type="component" value="Unassembled WGS sequence"/>
</dbReference>
<evidence type="ECO:0000313" key="2">
    <source>
        <dbReference type="EMBL" id="EYE88308.1"/>
    </source>
</evidence>
<gene>
    <name evidence="2" type="ORF">Q428_08895</name>
</gene>
<reference evidence="2 3" key="1">
    <citation type="journal article" date="2014" name="Genome Announc.">
        <title>Draft Genome Sequence of Fervidicella metallireducens Strain AeBT, an Iron-Reducing Thermoanaerobe from the Great Artesian Basin.</title>
        <authorList>
            <person name="Patel B.K."/>
        </authorList>
    </citation>
    <scope>NUCLEOTIDE SEQUENCE [LARGE SCALE GENOMIC DNA]</scope>
    <source>
        <strain evidence="2 3">AeB</strain>
    </source>
</reference>
<evidence type="ECO:0000313" key="3">
    <source>
        <dbReference type="Proteomes" id="UP000019681"/>
    </source>
</evidence>